<reference evidence="1 2" key="1">
    <citation type="submission" date="2019-01" db="EMBL/GenBank/DDBJ databases">
        <authorList>
            <person name="Sayadi A."/>
        </authorList>
    </citation>
    <scope>NUCLEOTIDE SEQUENCE [LARGE SCALE GENOMIC DNA]</scope>
</reference>
<gene>
    <name evidence="1" type="ORF">CALMAC_LOCUS13987</name>
</gene>
<dbReference type="Proteomes" id="UP000410492">
    <property type="component" value="Unassembled WGS sequence"/>
</dbReference>
<evidence type="ECO:0000313" key="1">
    <source>
        <dbReference type="EMBL" id="VEN54537.1"/>
    </source>
</evidence>
<protein>
    <submittedName>
        <fullName evidence="1">Uncharacterized protein</fullName>
    </submittedName>
</protein>
<sequence length="20" mass="2257">ISKCKFIGFSDNSINLNLRS</sequence>
<organism evidence="1 2">
    <name type="scientific">Callosobruchus maculatus</name>
    <name type="common">Southern cowpea weevil</name>
    <name type="synonym">Pulse bruchid</name>
    <dbReference type="NCBI Taxonomy" id="64391"/>
    <lineage>
        <taxon>Eukaryota</taxon>
        <taxon>Metazoa</taxon>
        <taxon>Ecdysozoa</taxon>
        <taxon>Arthropoda</taxon>
        <taxon>Hexapoda</taxon>
        <taxon>Insecta</taxon>
        <taxon>Pterygota</taxon>
        <taxon>Neoptera</taxon>
        <taxon>Endopterygota</taxon>
        <taxon>Coleoptera</taxon>
        <taxon>Polyphaga</taxon>
        <taxon>Cucujiformia</taxon>
        <taxon>Chrysomeloidea</taxon>
        <taxon>Chrysomelidae</taxon>
        <taxon>Bruchinae</taxon>
        <taxon>Bruchini</taxon>
        <taxon>Callosobruchus</taxon>
    </lineage>
</organism>
<name>A0A653D301_CALMS</name>
<dbReference type="EMBL" id="CAACVG010009926">
    <property type="protein sequence ID" value="VEN54537.1"/>
    <property type="molecule type" value="Genomic_DNA"/>
</dbReference>
<keyword evidence="2" id="KW-1185">Reference proteome</keyword>
<evidence type="ECO:0000313" key="2">
    <source>
        <dbReference type="Proteomes" id="UP000410492"/>
    </source>
</evidence>
<dbReference type="AlphaFoldDB" id="A0A653D301"/>
<proteinExistence type="predicted"/>
<feature type="non-terminal residue" evidence="1">
    <location>
        <position position="1"/>
    </location>
</feature>
<accession>A0A653D301</accession>